<keyword evidence="10" id="KW-0805">Transcription regulation</keyword>
<evidence type="ECO:0000256" key="10">
    <source>
        <dbReference type="ARBA" id="ARBA00023015"/>
    </source>
</evidence>
<keyword evidence="6" id="KW-0597">Phosphoprotein</keyword>
<protein>
    <recommendedName>
        <fullName evidence="4">Trimethylguanosine synthase</fullName>
    </recommendedName>
    <alternativeName>
        <fullName evidence="18">Cap-specific guanine-N(2) methyltransferase</fullName>
    </alternativeName>
    <alternativeName>
        <fullName evidence="21">Nuclear receptor coactivator 6-interacting protein</fullName>
    </alternativeName>
    <alternativeName>
        <fullName evidence="22">PRIP-interacting protein with methyltransferase motif</fullName>
    </alternativeName>
</protein>
<dbReference type="FunFam" id="3.40.50.150:FF:000066">
    <property type="entry name" value="Trimethylguanosine synthase 1"/>
    <property type="match status" value="1"/>
</dbReference>
<evidence type="ECO:0000313" key="24">
    <source>
        <dbReference type="Proteomes" id="UP001353858"/>
    </source>
</evidence>
<dbReference type="EMBL" id="JARPUR010000004">
    <property type="protein sequence ID" value="KAK4876826.1"/>
    <property type="molecule type" value="Genomic_DNA"/>
</dbReference>
<comment type="function">
    <text evidence="19">Catalyzes the 2 serial methylation steps for the conversion of the 7-monomethylguanosine (m(7)G) caps of snRNAs and snoRNAs to a 2,2,7-trimethylguanosine (m(2,2,7)G) cap structure. The enzyme is specific for guanine, and N7 methylation must precede N2 methylation. Hypermethylation of the m7G cap of U snRNAs leads to their concentration in nuclear foci, their colocalization with coilin and the formation of canonical Cajal bodies (CBs). Plays a role in transcriptional regulation.</text>
</comment>
<dbReference type="AlphaFoldDB" id="A0AAN7S842"/>
<keyword evidence="24" id="KW-1185">Reference proteome</keyword>
<evidence type="ECO:0000256" key="14">
    <source>
        <dbReference type="ARBA" id="ARBA00047418"/>
    </source>
</evidence>
<dbReference type="Proteomes" id="UP001353858">
    <property type="component" value="Unassembled WGS sequence"/>
</dbReference>
<proteinExistence type="inferred from homology"/>
<reference evidence="24" key="1">
    <citation type="submission" date="2023-01" db="EMBL/GenBank/DDBJ databases">
        <title>Key to firefly adult light organ development and bioluminescence: homeobox transcription factors regulate luciferase expression and transportation to peroxisome.</title>
        <authorList>
            <person name="Fu X."/>
        </authorList>
    </citation>
    <scope>NUCLEOTIDE SEQUENCE [LARGE SCALE GENOMIC DNA]</scope>
</reference>
<comment type="subcellular location">
    <subcellularLocation>
        <location evidence="2">Cytoplasm</location>
    </subcellularLocation>
    <subcellularLocation>
        <location evidence="1">Nucleus</location>
        <location evidence="1">Cajal body</location>
    </subcellularLocation>
    <subcellularLocation>
        <location evidence="3">Nucleus</location>
        <location evidence="3">Nucleolus</location>
    </subcellularLocation>
</comment>
<comment type="similarity">
    <text evidence="13">Belongs to the methyltransferase superfamily. Trimethylguanosine synthase family.</text>
</comment>
<dbReference type="SUPFAM" id="SSF53335">
    <property type="entry name" value="S-adenosyl-L-methionine-dependent methyltransferases"/>
    <property type="match status" value="1"/>
</dbReference>
<accession>A0AAN7S842</accession>
<evidence type="ECO:0000256" key="6">
    <source>
        <dbReference type="ARBA" id="ARBA00022553"/>
    </source>
</evidence>
<name>A0AAN7S842_9COLE</name>
<evidence type="ECO:0000256" key="20">
    <source>
        <dbReference type="ARBA" id="ARBA00064494"/>
    </source>
</evidence>
<evidence type="ECO:0000256" key="12">
    <source>
        <dbReference type="ARBA" id="ARBA00023242"/>
    </source>
</evidence>
<dbReference type="CDD" id="cd02440">
    <property type="entry name" value="AdoMet_MTases"/>
    <property type="match status" value="1"/>
</dbReference>
<evidence type="ECO:0000256" key="16">
    <source>
        <dbReference type="ARBA" id="ARBA00048763"/>
    </source>
</evidence>
<keyword evidence="8" id="KW-0808">Transferase</keyword>
<dbReference type="GO" id="GO:0015030">
    <property type="term" value="C:Cajal body"/>
    <property type="evidence" value="ECO:0007669"/>
    <property type="project" value="UniProtKB-SubCell"/>
</dbReference>
<keyword evidence="5" id="KW-0963">Cytoplasm</keyword>
<sequence length="787" mass="89643">MCDFRWIALAEFHFYRNDLPQNIYCLCSRVFTWNPEIKEVDSETINEEIAIDSNKTDEYSEKQKELSTSISDSFQATNYSLENSYEETPLNKNVSTDESSNNIAWQEYWSHHGERLIWESWINKYGAYVNPDYDHTAVENCSIRSSFEKPDSLKLSLDSLSPQQDSSDYSTTLGCSINNTAGIESEDQKTISNDIVEKNRMLVRNLSGSDSYDKLNREGEGWNPLSPISNDCETEVERLITSRCGSRTGSSSVTVDSMTNVTHMTISSVDLSESSKSSNSFSSVSSVHSSLTSTSSEDVDDPFDYQQQWNQIWTNHYEHEYVENYKKFLLRDPETCIDEVLESEHSIEEKLDKNLSKKVAPKNVTETLKKNGRTIAFKEPNAETNVLSSILNLMSMDEDQVVDCRQSSDNEKESSSNQCVEEIHEMQNLGLPTSFARRKRSRNKETDCVKVFKGKTDQSLRDRIQAAFKLIGLQLYEMEGEKVIGSVEYRMKNISKQNNGLKINKHVRFDEDGFAVPESEEVTVQNSHQDELLGITPSSSTEDDSDSIPIKVKMKNSIVNRNKRRKRINKSLPKEIRENPRLKKYWHRRYSLFSKFDEGIKLDEESWFSVTPELIAKNTAERCQCDVIIDAFCGAGGNSIQLAFTCNKVIAIDIDANKIKCARNNAQVYNVSNRIEFIVGDFFQIANRLKADAVFLSPPWGGMEYLNQPVYDLNLLQPYPLNTLLGTARKITNNICLFLPKNSNTYPLIMEAGHGGSVELEQNFLNKRLVALTAYYGNLIKKASDNT</sequence>
<evidence type="ECO:0000256" key="13">
    <source>
        <dbReference type="ARBA" id="ARBA00025783"/>
    </source>
</evidence>
<comment type="catalytic activity">
    <reaction evidence="17">
        <text>a 5'-end (N(7)-methyl 5'-triphosphoguanosine)-ribonucleoside in snRNA + S-adenosyl-L-methionine = a 5'-end (N(2),N(7)-dimethyl 5'-triphosphoguanosine)-ribonucleoside in snRNA + S-adenosyl-L-homocysteine + H(+)</text>
        <dbReference type="Rhea" id="RHEA:78471"/>
        <dbReference type="Rhea" id="RHEA-COMP:19085"/>
        <dbReference type="Rhea" id="RHEA-COMP:19087"/>
        <dbReference type="ChEBI" id="CHEBI:15378"/>
        <dbReference type="ChEBI" id="CHEBI:57856"/>
        <dbReference type="ChEBI" id="CHEBI:59789"/>
        <dbReference type="ChEBI" id="CHEBI:156461"/>
        <dbReference type="ChEBI" id="CHEBI:172880"/>
    </reaction>
    <physiologicalReaction direction="left-to-right" evidence="17">
        <dbReference type="Rhea" id="RHEA:78472"/>
    </physiologicalReaction>
</comment>
<evidence type="ECO:0000256" key="8">
    <source>
        <dbReference type="ARBA" id="ARBA00022679"/>
    </source>
</evidence>
<evidence type="ECO:0000313" key="23">
    <source>
        <dbReference type="EMBL" id="KAK4876826.1"/>
    </source>
</evidence>
<evidence type="ECO:0000256" key="3">
    <source>
        <dbReference type="ARBA" id="ARBA00004604"/>
    </source>
</evidence>
<evidence type="ECO:0000256" key="7">
    <source>
        <dbReference type="ARBA" id="ARBA00022603"/>
    </source>
</evidence>
<dbReference type="Pfam" id="PF09445">
    <property type="entry name" value="Methyltransf_15"/>
    <property type="match status" value="1"/>
</dbReference>
<comment type="catalytic activity">
    <reaction evidence="14">
        <text>a 5'-end (N(2),N(7)-dimethyl 5'-triphosphoguanosine)-ribonucleoside in snoRNA + S-adenosyl-L-methionine = a 5'-end (N(2),N(2),N(7)-trimethyl 5'-triphosphoguanosine)-ribonucleoside in snoRNA + S-adenosyl-L-homocysteine + H(+)</text>
        <dbReference type="Rhea" id="RHEA:78507"/>
        <dbReference type="Rhea" id="RHEA-COMP:19088"/>
        <dbReference type="Rhea" id="RHEA-COMP:19090"/>
        <dbReference type="ChEBI" id="CHEBI:15378"/>
        <dbReference type="ChEBI" id="CHEBI:57856"/>
        <dbReference type="ChEBI" id="CHEBI:59789"/>
        <dbReference type="ChEBI" id="CHEBI:167623"/>
        <dbReference type="ChEBI" id="CHEBI:172880"/>
    </reaction>
    <physiologicalReaction direction="left-to-right" evidence="14">
        <dbReference type="Rhea" id="RHEA:78508"/>
    </physiologicalReaction>
</comment>
<dbReference type="InterPro" id="IPR029063">
    <property type="entry name" value="SAM-dependent_MTases_sf"/>
</dbReference>
<evidence type="ECO:0000256" key="19">
    <source>
        <dbReference type="ARBA" id="ARBA00057179"/>
    </source>
</evidence>
<comment type="catalytic activity">
    <reaction evidence="16">
        <text>a 5'-end (N(2),N(7)-dimethyl 5'-triphosphoguanosine)-ribonucleoside in snRNA + S-adenosyl-L-methionine = a 5'-end (N(2),N(2),N(7)-trimethyl 5'-triphosphoguanosine)-ribonucleoside in snRNA + S-adenosyl-L-homocysteine + H(+)</text>
        <dbReference type="Rhea" id="RHEA:78479"/>
        <dbReference type="Rhea" id="RHEA-COMP:19087"/>
        <dbReference type="Rhea" id="RHEA-COMP:19089"/>
        <dbReference type="ChEBI" id="CHEBI:15378"/>
        <dbReference type="ChEBI" id="CHEBI:57856"/>
        <dbReference type="ChEBI" id="CHEBI:59789"/>
        <dbReference type="ChEBI" id="CHEBI:167623"/>
        <dbReference type="ChEBI" id="CHEBI:172880"/>
    </reaction>
    <physiologicalReaction direction="left-to-right" evidence="16">
        <dbReference type="Rhea" id="RHEA:78480"/>
    </physiologicalReaction>
</comment>
<dbReference type="GO" id="GO:0005730">
    <property type="term" value="C:nucleolus"/>
    <property type="evidence" value="ECO:0007669"/>
    <property type="project" value="UniProtKB-SubCell"/>
</dbReference>
<dbReference type="PANTHER" id="PTHR14741:SF32">
    <property type="entry name" value="TRIMETHYLGUANOSINE SYNTHASE"/>
    <property type="match status" value="1"/>
</dbReference>
<evidence type="ECO:0000256" key="21">
    <source>
        <dbReference type="ARBA" id="ARBA00079339"/>
    </source>
</evidence>
<organism evidence="23 24">
    <name type="scientific">Aquatica leii</name>
    <dbReference type="NCBI Taxonomy" id="1421715"/>
    <lineage>
        <taxon>Eukaryota</taxon>
        <taxon>Metazoa</taxon>
        <taxon>Ecdysozoa</taxon>
        <taxon>Arthropoda</taxon>
        <taxon>Hexapoda</taxon>
        <taxon>Insecta</taxon>
        <taxon>Pterygota</taxon>
        <taxon>Neoptera</taxon>
        <taxon>Endopterygota</taxon>
        <taxon>Coleoptera</taxon>
        <taxon>Polyphaga</taxon>
        <taxon>Elateriformia</taxon>
        <taxon>Elateroidea</taxon>
        <taxon>Lampyridae</taxon>
        <taxon>Luciolinae</taxon>
        <taxon>Aquatica</taxon>
    </lineage>
</organism>
<comment type="catalytic activity">
    <reaction evidence="15">
        <text>a 5'-end (N(7)-methyl 5'-triphosphoguanosine)-ribonucleoside in snoRNA + S-adenosyl-L-methionine = a 5'-end (N(2),N(7)-dimethyl 5'-triphosphoguanosine)-ribonucleoside in snoRNA + S-adenosyl-L-homocysteine + H(+)</text>
        <dbReference type="Rhea" id="RHEA:78475"/>
        <dbReference type="Rhea" id="RHEA-COMP:19086"/>
        <dbReference type="Rhea" id="RHEA-COMP:19088"/>
        <dbReference type="ChEBI" id="CHEBI:15378"/>
        <dbReference type="ChEBI" id="CHEBI:57856"/>
        <dbReference type="ChEBI" id="CHEBI:59789"/>
        <dbReference type="ChEBI" id="CHEBI:156461"/>
        <dbReference type="ChEBI" id="CHEBI:172880"/>
    </reaction>
    <physiologicalReaction direction="left-to-right" evidence="15">
        <dbReference type="Rhea" id="RHEA:78476"/>
    </physiologicalReaction>
</comment>
<dbReference type="GO" id="GO:0005737">
    <property type="term" value="C:cytoplasm"/>
    <property type="evidence" value="ECO:0007669"/>
    <property type="project" value="UniProtKB-SubCell"/>
</dbReference>
<evidence type="ECO:0000256" key="18">
    <source>
        <dbReference type="ARBA" id="ARBA00049790"/>
    </source>
</evidence>
<evidence type="ECO:0000256" key="22">
    <source>
        <dbReference type="ARBA" id="ARBA00081504"/>
    </source>
</evidence>
<evidence type="ECO:0000256" key="11">
    <source>
        <dbReference type="ARBA" id="ARBA00023163"/>
    </source>
</evidence>
<dbReference type="Gene3D" id="3.40.50.150">
    <property type="entry name" value="Vaccinia Virus protein VP39"/>
    <property type="match status" value="1"/>
</dbReference>
<comment type="subunit">
    <text evidence="20">May form homooligomers. Interacts with CREBBP/CBP, EED/WAIT1, EP300/P300, NCOA6/PRIP, PPARBP/PBP and SMN.</text>
</comment>
<keyword evidence="7" id="KW-0489">Methyltransferase</keyword>
<dbReference type="GO" id="GO:0071164">
    <property type="term" value="F:RNA cap trimethylguanosine synthase activity"/>
    <property type="evidence" value="ECO:0007669"/>
    <property type="project" value="TreeGrafter"/>
</dbReference>
<evidence type="ECO:0000256" key="2">
    <source>
        <dbReference type="ARBA" id="ARBA00004496"/>
    </source>
</evidence>
<comment type="caution">
    <text evidence="23">The sequence shown here is derived from an EMBL/GenBank/DDBJ whole genome shotgun (WGS) entry which is preliminary data.</text>
</comment>
<keyword evidence="11" id="KW-0804">Transcription</keyword>
<evidence type="ECO:0000256" key="5">
    <source>
        <dbReference type="ARBA" id="ARBA00022490"/>
    </source>
</evidence>
<dbReference type="PANTHER" id="PTHR14741">
    <property type="entry name" value="S-ADENOSYLMETHIONINE-DEPENDENT METHYLTRANSFERASE RELATED"/>
    <property type="match status" value="1"/>
</dbReference>
<evidence type="ECO:0000256" key="9">
    <source>
        <dbReference type="ARBA" id="ARBA00022691"/>
    </source>
</evidence>
<keyword evidence="12" id="KW-0539">Nucleus</keyword>
<gene>
    <name evidence="23" type="ORF">RN001_009332</name>
</gene>
<evidence type="ECO:0000256" key="1">
    <source>
        <dbReference type="ARBA" id="ARBA00004408"/>
    </source>
</evidence>
<evidence type="ECO:0000256" key="17">
    <source>
        <dbReference type="ARBA" id="ARBA00049075"/>
    </source>
</evidence>
<evidence type="ECO:0000256" key="15">
    <source>
        <dbReference type="ARBA" id="ARBA00048740"/>
    </source>
</evidence>
<dbReference type="InterPro" id="IPR019012">
    <property type="entry name" value="RNA_cap_Gua-N2-MeTrfase"/>
</dbReference>
<keyword evidence="9" id="KW-0949">S-adenosyl-L-methionine</keyword>
<evidence type="ECO:0000256" key="4">
    <source>
        <dbReference type="ARBA" id="ARBA00018517"/>
    </source>
</evidence>